<sequence>MASYSKDDGYTVIEPGHPLTIGLNHLLDTMGRCRFRTDASASSASPVFQYSLLLPSCRSQFFRQALSCRRRISCRISTEGLHRVVNVLKHHHKPSACQPSSRAQIIGRSLECRPWTSKPTYGVRVPSGEHSGTDDFDVSDLICLQEFSSYRSRRSNLENRRMVQRPPP</sequence>
<dbReference type="EMBL" id="KZ857380">
    <property type="protein sequence ID" value="RDX56390.1"/>
    <property type="molecule type" value="Genomic_DNA"/>
</dbReference>
<evidence type="ECO:0000313" key="1">
    <source>
        <dbReference type="EMBL" id="RDX56390.1"/>
    </source>
</evidence>
<feature type="non-terminal residue" evidence="1">
    <location>
        <position position="168"/>
    </location>
</feature>
<name>A0A371DV19_9APHY</name>
<proteinExistence type="predicted"/>
<dbReference type="AlphaFoldDB" id="A0A371DV19"/>
<dbReference type="Proteomes" id="UP000256964">
    <property type="component" value="Unassembled WGS sequence"/>
</dbReference>
<keyword evidence="2" id="KW-1185">Reference proteome</keyword>
<gene>
    <name evidence="1" type="ORF">OH76DRAFT_1395507</name>
</gene>
<accession>A0A371DV19</accession>
<protein>
    <submittedName>
        <fullName evidence="1">Uncharacterized protein</fullName>
    </submittedName>
</protein>
<organism evidence="1 2">
    <name type="scientific">Lentinus brumalis</name>
    <dbReference type="NCBI Taxonomy" id="2498619"/>
    <lineage>
        <taxon>Eukaryota</taxon>
        <taxon>Fungi</taxon>
        <taxon>Dikarya</taxon>
        <taxon>Basidiomycota</taxon>
        <taxon>Agaricomycotina</taxon>
        <taxon>Agaricomycetes</taxon>
        <taxon>Polyporales</taxon>
        <taxon>Polyporaceae</taxon>
        <taxon>Lentinus</taxon>
    </lineage>
</organism>
<reference evidence="1 2" key="1">
    <citation type="journal article" date="2018" name="Biotechnol. Biofuels">
        <title>Integrative visual omics of the white-rot fungus Polyporus brumalis exposes the biotechnological potential of its oxidative enzymes for delignifying raw plant biomass.</title>
        <authorList>
            <person name="Miyauchi S."/>
            <person name="Rancon A."/>
            <person name="Drula E."/>
            <person name="Hage H."/>
            <person name="Chaduli D."/>
            <person name="Favel A."/>
            <person name="Grisel S."/>
            <person name="Henrissat B."/>
            <person name="Herpoel-Gimbert I."/>
            <person name="Ruiz-Duenas F.J."/>
            <person name="Chevret D."/>
            <person name="Hainaut M."/>
            <person name="Lin J."/>
            <person name="Wang M."/>
            <person name="Pangilinan J."/>
            <person name="Lipzen A."/>
            <person name="Lesage-Meessen L."/>
            <person name="Navarro D."/>
            <person name="Riley R."/>
            <person name="Grigoriev I.V."/>
            <person name="Zhou S."/>
            <person name="Raouche S."/>
            <person name="Rosso M.N."/>
        </authorList>
    </citation>
    <scope>NUCLEOTIDE SEQUENCE [LARGE SCALE GENOMIC DNA]</scope>
    <source>
        <strain evidence="1 2">BRFM 1820</strain>
    </source>
</reference>
<evidence type="ECO:0000313" key="2">
    <source>
        <dbReference type="Proteomes" id="UP000256964"/>
    </source>
</evidence>